<evidence type="ECO:0000256" key="8">
    <source>
        <dbReference type="SAM" id="Phobius"/>
    </source>
</evidence>
<dbReference type="GO" id="GO:0016020">
    <property type="term" value="C:membrane"/>
    <property type="evidence" value="ECO:0007669"/>
    <property type="project" value="UniProtKB-SubCell"/>
</dbReference>
<dbReference type="Gene3D" id="1.20.1250.20">
    <property type="entry name" value="MFS general substrate transporter like domains"/>
    <property type="match status" value="1"/>
</dbReference>
<feature type="transmembrane region" description="Helical" evidence="8">
    <location>
        <begin position="328"/>
        <end position="349"/>
    </location>
</feature>
<dbReference type="EMBL" id="KZ613480">
    <property type="protein sequence ID" value="PMD21715.1"/>
    <property type="molecule type" value="Genomic_DNA"/>
</dbReference>
<feature type="domain" description="Major facilitator superfamily (MFS) profile" evidence="9">
    <location>
        <begin position="12"/>
        <end position="455"/>
    </location>
</feature>
<evidence type="ECO:0000256" key="7">
    <source>
        <dbReference type="RuleBase" id="RU003346"/>
    </source>
</evidence>
<dbReference type="OrthoDB" id="6612291at2759"/>
<dbReference type="Proteomes" id="UP000235672">
    <property type="component" value="Unassembled WGS sequence"/>
</dbReference>
<dbReference type="InterPro" id="IPR020846">
    <property type="entry name" value="MFS_dom"/>
</dbReference>
<gene>
    <name evidence="10" type="ORF">NA56DRAFT_625723</name>
</gene>
<dbReference type="PANTHER" id="PTHR48022:SF46">
    <property type="entry name" value="SUGAR TRANSPORTER, PUTATIVE (AFU_ORTHOLOGUE AFUA_1G11830)-RELATED"/>
    <property type="match status" value="1"/>
</dbReference>
<dbReference type="NCBIfam" id="TIGR00879">
    <property type="entry name" value="SP"/>
    <property type="match status" value="1"/>
</dbReference>
<feature type="transmembrane region" description="Helical" evidence="8">
    <location>
        <begin position="106"/>
        <end position="130"/>
    </location>
</feature>
<dbReference type="InterPro" id="IPR050360">
    <property type="entry name" value="MFS_Sugar_Transporters"/>
</dbReference>
<feature type="transmembrane region" description="Helical" evidence="8">
    <location>
        <begin position="433"/>
        <end position="451"/>
    </location>
</feature>
<evidence type="ECO:0000256" key="3">
    <source>
        <dbReference type="ARBA" id="ARBA00022448"/>
    </source>
</evidence>
<accession>A0A2J6Q603</accession>
<reference evidence="10 11" key="1">
    <citation type="submission" date="2016-05" db="EMBL/GenBank/DDBJ databases">
        <title>A degradative enzymes factory behind the ericoid mycorrhizal symbiosis.</title>
        <authorList>
            <consortium name="DOE Joint Genome Institute"/>
            <person name="Martino E."/>
            <person name="Morin E."/>
            <person name="Grelet G."/>
            <person name="Kuo A."/>
            <person name="Kohler A."/>
            <person name="Daghino S."/>
            <person name="Barry K."/>
            <person name="Choi C."/>
            <person name="Cichocki N."/>
            <person name="Clum A."/>
            <person name="Copeland A."/>
            <person name="Hainaut M."/>
            <person name="Haridas S."/>
            <person name="Labutti K."/>
            <person name="Lindquist E."/>
            <person name="Lipzen A."/>
            <person name="Khouja H.-R."/>
            <person name="Murat C."/>
            <person name="Ohm R."/>
            <person name="Olson A."/>
            <person name="Spatafora J."/>
            <person name="Veneault-Fourrey C."/>
            <person name="Henrissat B."/>
            <person name="Grigoriev I."/>
            <person name="Martin F."/>
            <person name="Perotto S."/>
        </authorList>
    </citation>
    <scope>NUCLEOTIDE SEQUENCE [LARGE SCALE GENOMIC DNA]</scope>
    <source>
        <strain evidence="10 11">UAMH 7357</strain>
    </source>
</reference>
<dbReference type="PRINTS" id="PR00171">
    <property type="entry name" value="SUGRTRNSPORT"/>
</dbReference>
<dbReference type="GO" id="GO:0005351">
    <property type="term" value="F:carbohydrate:proton symporter activity"/>
    <property type="evidence" value="ECO:0007669"/>
    <property type="project" value="TreeGrafter"/>
</dbReference>
<organism evidence="10 11">
    <name type="scientific">Hyaloscypha hepaticicola</name>
    <dbReference type="NCBI Taxonomy" id="2082293"/>
    <lineage>
        <taxon>Eukaryota</taxon>
        <taxon>Fungi</taxon>
        <taxon>Dikarya</taxon>
        <taxon>Ascomycota</taxon>
        <taxon>Pezizomycotina</taxon>
        <taxon>Leotiomycetes</taxon>
        <taxon>Helotiales</taxon>
        <taxon>Hyaloscyphaceae</taxon>
        <taxon>Hyaloscypha</taxon>
    </lineage>
</organism>
<dbReference type="PROSITE" id="PS50850">
    <property type="entry name" value="MFS"/>
    <property type="match status" value="1"/>
</dbReference>
<keyword evidence="11" id="KW-1185">Reference proteome</keyword>
<feature type="transmembrane region" description="Helical" evidence="8">
    <location>
        <begin position="50"/>
        <end position="69"/>
    </location>
</feature>
<name>A0A2J6Q603_9HELO</name>
<dbReference type="PROSITE" id="PS00217">
    <property type="entry name" value="SUGAR_TRANSPORT_2"/>
    <property type="match status" value="1"/>
</dbReference>
<dbReference type="PROSITE" id="PS00216">
    <property type="entry name" value="SUGAR_TRANSPORT_1"/>
    <property type="match status" value="2"/>
</dbReference>
<dbReference type="InterPro" id="IPR036259">
    <property type="entry name" value="MFS_trans_sf"/>
</dbReference>
<feature type="transmembrane region" description="Helical" evidence="8">
    <location>
        <begin position="7"/>
        <end position="30"/>
    </location>
</feature>
<feature type="transmembrane region" description="Helical" evidence="8">
    <location>
        <begin position="142"/>
        <end position="160"/>
    </location>
</feature>
<dbReference type="Pfam" id="PF00083">
    <property type="entry name" value="Sugar_tr"/>
    <property type="match status" value="1"/>
</dbReference>
<dbReference type="PROSITE" id="PS51257">
    <property type="entry name" value="PROKAR_LIPOPROTEIN"/>
    <property type="match status" value="1"/>
</dbReference>
<comment type="similarity">
    <text evidence="2 7">Belongs to the major facilitator superfamily. Sugar transporter (TC 2.A.1.1) family.</text>
</comment>
<feature type="transmembrane region" description="Helical" evidence="8">
    <location>
        <begin position="180"/>
        <end position="197"/>
    </location>
</feature>
<dbReference type="PANTHER" id="PTHR48022">
    <property type="entry name" value="PLASTIDIC GLUCOSE TRANSPORTER 4"/>
    <property type="match status" value="1"/>
</dbReference>
<keyword evidence="6 8" id="KW-0472">Membrane</keyword>
<feature type="transmembrane region" description="Helical" evidence="8">
    <location>
        <begin position="301"/>
        <end position="321"/>
    </location>
</feature>
<dbReference type="AlphaFoldDB" id="A0A2J6Q603"/>
<evidence type="ECO:0000256" key="4">
    <source>
        <dbReference type="ARBA" id="ARBA00022692"/>
    </source>
</evidence>
<dbReference type="InterPro" id="IPR005829">
    <property type="entry name" value="Sugar_transporter_CS"/>
</dbReference>
<feature type="transmembrane region" description="Helical" evidence="8">
    <location>
        <begin position="81"/>
        <end position="100"/>
    </location>
</feature>
<dbReference type="FunFam" id="1.20.1250.20:FF:000134">
    <property type="entry name" value="MFS sugar transporter protein"/>
    <property type="match status" value="1"/>
</dbReference>
<dbReference type="InterPro" id="IPR003663">
    <property type="entry name" value="Sugar/inositol_transpt"/>
</dbReference>
<protein>
    <submittedName>
        <fullName evidence="10">Major facilitator superfamily transporter sugar</fullName>
    </submittedName>
</protein>
<comment type="subcellular location">
    <subcellularLocation>
        <location evidence="1">Membrane</location>
        <topology evidence="1">Multi-pass membrane protein</topology>
    </subcellularLocation>
</comment>
<evidence type="ECO:0000256" key="1">
    <source>
        <dbReference type="ARBA" id="ARBA00004141"/>
    </source>
</evidence>
<evidence type="ECO:0000256" key="6">
    <source>
        <dbReference type="ARBA" id="ARBA00023136"/>
    </source>
</evidence>
<sequence length="516" mass="57941">MVKQRLAYNWYAAMVAAGCMVLYGFDAAVFNTVQANKQWLAWFDHPSGELFGLINTTYSIGAIIAGWFIAGPTADYLGRRWAMGIGCFITIIASFVQAFAPIHKVGVFIFGRVLIGIGQGIALTAGPVYIGEITPSEIRGTVMSFWQLFYSVGSFIAYWVNYACGQHTKTLGEWSWKMVVLFQILVPVIIMLQLPFLPETPRWYIQNGNRVEDATAVLRRVRDDEQEVQDELLAIREAIVFEKEVISGSYWALWKDPSIRKRLLIAFVLNMGQQLTGQGTLNSYSSTIYKKVWTNVNTINLINALNATFGIVFTLNAVWTVDRFGRRFLFIVGGIGMACCMLMVALIGLETPDAKGGGKSEPVGISIVFGLFLFIFFYKPSWGATTWIWTAEVFSMNVRSQAVGMCSQMQNVAQVIFNQFFPTFYNNCGLKSFFFFMSANIVLVIFVWFMVPETKRVSLEEIDVLFGGQNHIEKGGDLLNVEDPHHAHARELDMSGREKGVGVTYVEHPAREIIDE</sequence>
<evidence type="ECO:0000256" key="5">
    <source>
        <dbReference type="ARBA" id="ARBA00022989"/>
    </source>
</evidence>
<evidence type="ECO:0000313" key="11">
    <source>
        <dbReference type="Proteomes" id="UP000235672"/>
    </source>
</evidence>
<keyword evidence="4 8" id="KW-0812">Transmembrane</keyword>
<dbReference type="InterPro" id="IPR005828">
    <property type="entry name" value="MFS_sugar_transport-like"/>
</dbReference>
<keyword evidence="5 8" id="KW-1133">Transmembrane helix</keyword>
<evidence type="ECO:0000259" key="9">
    <source>
        <dbReference type="PROSITE" id="PS50850"/>
    </source>
</evidence>
<evidence type="ECO:0000313" key="10">
    <source>
        <dbReference type="EMBL" id="PMD21715.1"/>
    </source>
</evidence>
<evidence type="ECO:0000256" key="2">
    <source>
        <dbReference type="ARBA" id="ARBA00010992"/>
    </source>
</evidence>
<feature type="transmembrane region" description="Helical" evidence="8">
    <location>
        <begin position="361"/>
        <end position="378"/>
    </location>
</feature>
<proteinExistence type="inferred from homology"/>
<dbReference type="SUPFAM" id="SSF103473">
    <property type="entry name" value="MFS general substrate transporter"/>
    <property type="match status" value="1"/>
</dbReference>
<keyword evidence="3 7" id="KW-0813">Transport</keyword>